<proteinExistence type="inferred from homology"/>
<gene>
    <name evidence="9" type="primary">LOC105363084</name>
</gene>
<evidence type="ECO:0000256" key="3">
    <source>
        <dbReference type="ARBA" id="ARBA00023163"/>
    </source>
</evidence>
<keyword evidence="3" id="KW-0804">Transcription</keyword>
<dbReference type="Pfam" id="PF08621">
    <property type="entry name" value="RPAP1_N"/>
    <property type="match status" value="1"/>
</dbReference>
<dbReference type="PANTHER" id="PTHR21483">
    <property type="entry name" value="RNA POLYMERASE II-ASSOCIATED PROTEIN 1"/>
    <property type="match status" value="1"/>
</dbReference>
<dbReference type="GO" id="GO:0006366">
    <property type="term" value="P:transcription by RNA polymerase II"/>
    <property type="evidence" value="ECO:0007669"/>
    <property type="project" value="InterPro"/>
</dbReference>
<dbReference type="KEGG" id="csol:105363084"/>
<dbReference type="AlphaFoldDB" id="A0AAJ7DWH0"/>
<dbReference type="InterPro" id="IPR039913">
    <property type="entry name" value="RPAP1/Rba50"/>
</dbReference>
<evidence type="ECO:0000256" key="1">
    <source>
        <dbReference type="ARBA" id="ARBA00004123"/>
    </source>
</evidence>
<evidence type="ECO:0000259" key="6">
    <source>
        <dbReference type="Pfam" id="PF08621"/>
    </source>
</evidence>
<dbReference type="Proteomes" id="UP000695007">
    <property type="component" value="Unplaced"/>
</dbReference>
<evidence type="ECO:0000259" key="5">
    <source>
        <dbReference type="Pfam" id="PF08620"/>
    </source>
</evidence>
<dbReference type="InterPro" id="IPR057989">
    <property type="entry name" value="TPR_RPAP1/MINIYO-like"/>
</dbReference>
<dbReference type="InterPro" id="IPR013929">
    <property type="entry name" value="RPAP1_C"/>
</dbReference>
<name>A0AAJ7DWH0_9HYME</name>
<evidence type="ECO:0000313" key="9">
    <source>
        <dbReference type="RefSeq" id="XP_011498977.1"/>
    </source>
</evidence>
<evidence type="ECO:0000259" key="7">
    <source>
        <dbReference type="Pfam" id="PF25766"/>
    </source>
</evidence>
<dbReference type="Pfam" id="PF08620">
    <property type="entry name" value="RPAP1_C"/>
    <property type="match status" value="1"/>
</dbReference>
<dbReference type="GeneID" id="105363084"/>
<evidence type="ECO:0000256" key="4">
    <source>
        <dbReference type="ARBA" id="ARBA00023242"/>
    </source>
</evidence>
<reference evidence="9" key="1">
    <citation type="submission" date="2025-08" db="UniProtKB">
        <authorList>
            <consortium name="RefSeq"/>
        </authorList>
    </citation>
    <scope>IDENTIFICATION</scope>
</reference>
<keyword evidence="8" id="KW-1185">Reference proteome</keyword>
<feature type="domain" description="RPAP1/MINIYO-like TPR repeats" evidence="7">
    <location>
        <begin position="842"/>
        <end position="1055"/>
    </location>
</feature>
<comment type="similarity">
    <text evidence="2">Belongs to the RPAP1 family.</text>
</comment>
<dbReference type="Pfam" id="PF25766">
    <property type="entry name" value="TPR_RPAP1"/>
    <property type="match status" value="1"/>
</dbReference>
<accession>A0AAJ7DWH0</accession>
<keyword evidence="4" id="KW-0539">Nucleus</keyword>
<comment type="subcellular location">
    <subcellularLocation>
        <location evidence="1">Nucleus</location>
    </subcellularLocation>
</comment>
<feature type="domain" description="RPAP1 C-terminal" evidence="5">
    <location>
        <begin position="223"/>
        <end position="289"/>
    </location>
</feature>
<evidence type="ECO:0000256" key="2">
    <source>
        <dbReference type="ARBA" id="ARBA00009953"/>
    </source>
</evidence>
<organism evidence="8 9">
    <name type="scientific">Ceratosolen solmsi marchali</name>
    <dbReference type="NCBI Taxonomy" id="326594"/>
    <lineage>
        <taxon>Eukaryota</taxon>
        <taxon>Metazoa</taxon>
        <taxon>Ecdysozoa</taxon>
        <taxon>Arthropoda</taxon>
        <taxon>Hexapoda</taxon>
        <taxon>Insecta</taxon>
        <taxon>Pterygota</taxon>
        <taxon>Neoptera</taxon>
        <taxon>Endopterygota</taxon>
        <taxon>Hymenoptera</taxon>
        <taxon>Apocrita</taxon>
        <taxon>Proctotrupomorpha</taxon>
        <taxon>Chalcidoidea</taxon>
        <taxon>Agaonidae</taxon>
        <taxon>Agaoninae</taxon>
        <taxon>Ceratosolen</taxon>
    </lineage>
</organism>
<dbReference type="RefSeq" id="XP_011498977.1">
    <property type="nucleotide sequence ID" value="XM_011500675.1"/>
</dbReference>
<feature type="domain" description="RPAP1 N-terminal" evidence="6">
    <location>
        <begin position="59"/>
        <end position="97"/>
    </location>
</feature>
<dbReference type="InterPro" id="IPR013930">
    <property type="entry name" value="RPAP1_N"/>
</dbReference>
<dbReference type="PANTHER" id="PTHR21483:SF18">
    <property type="entry name" value="RNA POLYMERASE II-ASSOCIATED PROTEIN 1"/>
    <property type="match status" value="1"/>
</dbReference>
<evidence type="ECO:0000313" key="8">
    <source>
        <dbReference type="Proteomes" id="UP000695007"/>
    </source>
</evidence>
<protein>
    <submittedName>
        <fullName evidence="9">RNA polymerase II-associated protein 1</fullName>
    </submittedName>
</protein>
<sequence length="1091" mass="124674">MQNYISKLEDADSTESLFKCATSKQYSKSSIYPANAKADTAQTNSNISPVMVTGSLANEIHRENMEKLKQMSNDEIMLEKGNLETMLDPSTIAFIKSMKDTKDKTKTKLLEVCKNRLVDNKKIKLVEGTVRDASQEFENPKMEVDDESIAKASINEDIKQKNFKMETDFTSLDKELPEPVVDIVKTAEKSGWVHMDDLEPEKVKWMQDLTENEDTKLPEEPYNARFDFNGILMPYKDEILTVDKGLHHHGEEPNRPGYSVQELLQLSRSFTQQQRCTALTTLANIMEKTHQGWYDRALKPPLLETLNQRNILLLLRFSLDDTALPVITASLQAIRGFLFCETDELCLDKMFGIDNFVEPMMKPSMKDVDNIDALKDYELAQLDTVAVLVRTDIVLRIRYIMSEVQLSPVGMTSALEILARLARHSQAVASNIACTPNLLNYIVKKCIPLSMNKSEFNRDSSKAYKCPLVAAVRLCRILITYAGLHVAVILKDLRIIHSLLTYICSDASRQEVRLHIESLRLWRLFLHYDIEKDSIIGARLTLISQLRLLATTLDIDVASPLTCDYAAALIAIAKYDEPLKQHVAVLLAKWSTQLSTISMPNWNNTVLIAETLRTLGDVSSFQRNWITNSRIFMQLSSFSNLLCGLENATDRDPSSLPTLGSMTYEGKLQPILSINSIIIFLKTTLECLLKHNCSQDIERILRNTNVQNYLQRLKNSEWSLERSWYTRPEYSLLITIIKAENHLNAIMKGQLSDTVWKIAIKLISALPADCTDSTIEVLNFSLAPERINLRFLESGLEKLELSDNYKRRENLDNSSIVVEFYIRFLSINGSWHEAGMPKDWLYLPLVDYYTRLKSKQPKQSSDTLEPIEILTLLKLELIMPELTQNLTPNLRFSRMLLLYLCETTFVHPPESELPEKIISLLVRGNYKKFDLSSEVPGLSSFTDLFTALCENFLANSYGQDCFAQIVLVFVAQRYEVHYRKLLWSEHAGVLQYCRLTPDKLLIPYEEYLYPVEIDTSLIEAYITALVRESVRYSHSPVLYNIALHHSAMYLKETSKLAVLMRSRIGRLMNQARTRVLAEKLLNYEPSVKAGD</sequence>